<dbReference type="InterPro" id="IPR008906">
    <property type="entry name" value="HATC_C_dom"/>
</dbReference>
<protein>
    <recommendedName>
        <fullName evidence="2">HAT C-terminal dimerisation domain-containing protein</fullName>
    </recommendedName>
</protein>
<evidence type="ECO:0000313" key="3">
    <source>
        <dbReference type="EMBL" id="KAJ0185571.1"/>
    </source>
</evidence>
<accession>A0A9R1WQM5</accession>
<dbReference type="GO" id="GO:0046983">
    <property type="term" value="F:protein dimerization activity"/>
    <property type="evidence" value="ECO:0007669"/>
    <property type="project" value="InterPro"/>
</dbReference>
<dbReference type="Proteomes" id="UP000235145">
    <property type="component" value="Unassembled WGS sequence"/>
</dbReference>
<dbReference type="InterPro" id="IPR012337">
    <property type="entry name" value="RNaseH-like_sf"/>
</dbReference>
<evidence type="ECO:0000259" key="2">
    <source>
        <dbReference type="Pfam" id="PF05699"/>
    </source>
</evidence>
<evidence type="ECO:0000313" key="4">
    <source>
        <dbReference type="Proteomes" id="UP000235145"/>
    </source>
</evidence>
<keyword evidence="1" id="KW-1133">Transmembrane helix</keyword>
<name>A0A9R1WQM5_LACSA</name>
<dbReference type="PANTHER" id="PTHR46481">
    <property type="entry name" value="ZINC FINGER BED DOMAIN-CONTAINING PROTEIN 4"/>
    <property type="match status" value="1"/>
</dbReference>
<dbReference type="SUPFAM" id="SSF53098">
    <property type="entry name" value="Ribonuclease H-like"/>
    <property type="match status" value="1"/>
</dbReference>
<comment type="caution">
    <text evidence="3">The sequence shown here is derived from an EMBL/GenBank/DDBJ whole genome shotgun (WGS) entry which is preliminary data.</text>
</comment>
<feature type="domain" description="HAT C-terminal dimerisation" evidence="2">
    <location>
        <begin position="278"/>
        <end position="360"/>
    </location>
</feature>
<gene>
    <name evidence="3" type="ORF">LSAT_V11C900485360</name>
</gene>
<keyword evidence="1" id="KW-0812">Transmembrane</keyword>
<dbReference type="EMBL" id="NBSK02000009">
    <property type="protein sequence ID" value="KAJ0185571.1"/>
    <property type="molecule type" value="Genomic_DNA"/>
</dbReference>
<dbReference type="PANTHER" id="PTHR46481:SF8">
    <property type="entry name" value="ZINC FINGER BED DOMAIN-CONTAINING PROTEIN RICESLEEPER 1-LIKE"/>
    <property type="match status" value="1"/>
</dbReference>
<keyword evidence="1" id="KW-0472">Membrane</keyword>
<reference evidence="3 4" key="1">
    <citation type="journal article" date="2017" name="Nat. Commun.">
        <title>Genome assembly with in vitro proximity ligation data and whole-genome triplication in lettuce.</title>
        <authorList>
            <person name="Reyes-Chin-Wo S."/>
            <person name="Wang Z."/>
            <person name="Yang X."/>
            <person name="Kozik A."/>
            <person name="Arikit S."/>
            <person name="Song C."/>
            <person name="Xia L."/>
            <person name="Froenicke L."/>
            <person name="Lavelle D.O."/>
            <person name="Truco M.J."/>
            <person name="Xia R."/>
            <person name="Zhu S."/>
            <person name="Xu C."/>
            <person name="Xu H."/>
            <person name="Xu X."/>
            <person name="Cox K."/>
            <person name="Korf I."/>
            <person name="Meyers B.C."/>
            <person name="Michelmore R.W."/>
        </authorList>
    </citation>
    <scope>NUCLEOTIDE SEQUENCE [LARGE SCALE GENOMIC DNA]</scope>
    <source>
        <strain evidence="4">cv. Salinas</strain>
        <tissue evidence="3">Seedlings</tissue>
    </source>
</reference>
<evidence type="ECO:0000256" key="1">
    <source>
        <dbReference type="SAM" id="Phobius"/>
    </source>
</evidence>
<dbReference type="Pfam" id="PF05699">
    <property type="entry name" value="Dimer_Tnp_hAT"/>
    <property type="match status" value="1"/>
</dbReference>
<keyword evidence="4" id="KW-1185">Reference proteome</keyword>
<dbReference type="InterPro" id="IPR052035">
    <property type="entry name" value="ZnF_BED_domain_contain"/>
</dbReference>
<dbReference type="AlphaFoldDB" id="A0A9R1WQM5"/>
<proteinExistence type="predicted"/>
<feature type="transmembrane region" description="Helical" evidence="1">
    <location>
        <begin position="49"/>
        <end position="67"/>
    </location>
</feature>
<organism evidence="3 4">
    <name type="scientific">Lactuca sativa</name>
    <name type="common">Garden lettuce</name>
    <dbReference type="NCBI Taxonomy" id="4236"/>
    <lineage>
        <taxon>Eukaryota</taxon>
        <taxon>Viridiplantae</taxon>
        <taxon>Streptophyta</taxon>
        <taxon>Embryophyta</taxon>
        <taxon>Tracheophyta</taxon>
        <taxon>Spermatophyta</taxon>
        <taxon>Magnoliopsida</taxon>
        <taxon>eudicotyledons</taxon>
        <taxon>Gunneridae</taxon>
        <taxon>Pentapetalae</taxon>
        <taxon>asterids</taxon>
        <taxon>campanulids</taxon>
        <taxon>Asterales</taxon>
        <taxon>Asteraceae</taxon>
        <taxon>Cichorioideae</taxon>
        <taxon>Cichorieae</taxon>
        <taxon>Lactucinae</taxon>
        <taxon>Lactuca</taxon>
    </lineage>
</organism>
<sequence length="397" mass="45880">MVILYQHNNLEVQMQVLILHLQQILLRKWMKGKRMKRESKNRKLLKHRLILLAIMMIMITQFVRIVVDDFIVLGIDKVFMVTVDNASSNDLCIRYLKRRLNAWKHSVLDSQHLHMRCCAHILSLVVKEGLKDVNTSISRIRSAVKYVRSSPATLQRFKGCVEKIKIERKSLVCFHVETWWNSTYLMLESAIKFQDAFDLLEKQDGKYRSELLSLKGFPKEEDWKHVRFGVTNENPTTSSGHFEEEILIDVDDDPTTFLNNQYKRLLEEKSSGTAAKCELDWYLSEQCESFDNKFNLFSWWKKNQARFLIIAAIARDVLAIPASNVASESSFSTGGRILDAFCSSLTPTTVEALICSQNWLRSKNVPIDIDESFEAPSNYEAEVKDLPQTISALTMDD</sequence>